<name>A0AA36I789_9DINO</name>
<sequence length="189" mass="20233">MPSFKAFSDFQKKAKEVVGSKNGEAQELRVGMWVRVKGLQARPELNGLEGVLTTRDEEKSRWKVELKDGGGAKLFKDSNLEPYISDQDALDILRAPAKEERPAPPAPAAAAAPAPERPAPSPDLEPQLEAEGPSAAAVAAAAAVAKGTKLSPAQGDDTSEVSTAPEDDEAFLKSIEQCLKECDVMWDDY</sequence>
<reference evidence="2" key="1">
    <citation type="submission" date="2023-08" db="EMBL/GenBank/DDBJ databases">
        <authorList>
            <person name="Chen Y."/>
            <person name="Shah S."/>
            <person name="Dougan E. K."/>
            <person name="Thang M."/>
            <person name="Chan C."/>
        </authorList>
    </citation>
    <scope>NUCLEOTIDE SEQUENCE</scope>
</reference>
<comment type="caution">
    <text evidence="2">The sequence shown here is derived from an EMBL/GenBank/DDBJ whole genome shotgun (WGS) entry which is preliminary data.</text>
</comment>
<dbReference type="AlphaFoldDB" id="A0AA36I789"/>
<feature type="region of interest" description="Disordered" evidence="1">
    <location>
        <begin position="91"/>
        <end position="169"/>
    </location>
</feature>
<accession>A0AA36I789</accession>
<proteinExistence type="predicted"/>
<protein>
    <submittedName>
        <fullName evidence="2">Uncharacterized protein</fullName>
    </submittedName>
</protein>
<dbReference type="Proteomes" id="UP001178507">
    <property type="component" value="Unassembled WGS sequence"/>
</dbReference>
<organism evidence="2 3">
    <name type="scientific">Effrenium voratum</name>
    <dbReference type="NCBI Taxonomy" id="2562239"/>
    <lineage>
        <taxon>Eukaryota</taxon>
        <taxon>Sar</taxon>
        <taxon>Alveolata</taxon>
        <taxon>Dinophyceae</taxon>
        <taxon>Suessiales</taxon>
        <taxon>Symbiodiniaceae</taxon>
        <taxon>Effrenium</taxon>
    </lineage>
</organism>
<gene>
    <name evidence="2" type="ORF">EVOR1521_LOCUS9742</name>
</gene>
<keyword evidence="3" id="KW-1185">Reference proteome</keyword>
<evidence type="ECO:0000313" key="3">
    <source>
        <dbReference type="Proteomes" id="UP001178507"/>
    </source>
</evidence>
<evidence type="ECO:0000313" key="2">
    <source>
        <dbReference type="EMBL" id="CAJ1382356.1"/>
    </source>
</evidence>
<feature type="compositionally biased region" description="Low complexity" evidence="1">
    <location>
        <begin position="135"/>
        <end position="145"/>
    </location>
</feature>
<evidence type="ECO:0000256" key="1">
    <source>
        <dbReference type="SAM" id="MobiDB-lite"/>
    </source>
</evidence>
<dbReference type="EMBL" id="CAUJNA010000891">
    <property type="protein sequence ID" value="CAJ1382356.1"/>
    <property type="molecule type" value="Genomic_DNA"/>
</dbReference>